<accession>A0ABR2VBZ1</accession>
<dbReference type="Proteomes" id="UP001408356">
    <property type="component" value="Unassembled WGS sequence"/>
</dbReference>
<evidence type="ECO:0000256" key="1">
    <source>
        <dbReference type="SAM" id="MobiDB-lite"/>
    </source>
</evidence>
<evidence type="ECO:0000313" key="2">
    <source>
        <dbReference type="EMBL" id="KAK9424417.1"/>
    </source>
</evidence>
<feature type="region of interest" description="Disordered" evidence="1">
    <location>
        <begin position="19"/>
        <end position="75"/>
    </location>
</feature>
<keyword evidence="3" id="KW-1185">Reference proteome</keyword>
<feature type="compositionally biased region" description="Polar residues" evidence="1">
    <location>
        <begin position="25"/>
        <end position="36"/>
    </location>
</feature>
<reference evidence="2 3" key="1">
    <citation type="journal article" date="2024" name="J. Plant Pathol.">
        <title>Sequence and assembly of the genome of Seiridium unicorne, isolate CBS 538.82, causal agent of cypress canker disease.</title>
        <authorList>
            <person name="Scali E."/>
            <person name="Rocca G.D."/>
            <person name="Danti R."/>
            <person name="Garbelotto M."/>
            <person name="Barberini S."/>
            <person name="Baroncelli R."/>
            <person name="Emiliani G."/>
        </authorList>
    </citation>
    <scope>NUCLEOTIDE SEQUENCE [LARGE SCALE GENOMIC DNA]</scope>
    <source>
        <strain evidence="2 3">BM-138-508</strain>
    </source>
</reference>
<comment type="caution">
    <text evidence="2">The sequence shown here is derived from an EMBL/GenBank/DDBJ whole genome shotgun (WGS) entry which is preliminary data.</text>
</comment>
<gene>
    <name evidence="2" type="ORF">SUNI508_13612</name>
</gene>
<proteinExistence type="predicted"/>
<evidence type="ECO:0000313" key="3">
    <source>
        <dbReference type="Proteomes" id="UP001408356"/>
    </source>
</evidence>
<organism evidence="2 3">
    <name type="scientific">Seiridium unicorne</name>
    <dbReference type="NCBI Taxonomy" id="138068"/>
    <lineage>
        <taxon>Eukaryota</taxon>
        <taxon>Fungi</taxon>
        <taxon>Dikarya</taxon>
        <taxon>Ascomycota</taxon>
        <taxon>Pezizomycotina</taxon>
        <taxon>Sordariomycetes</taxon>
        <taxon>Xylariomycetidae</taxon>
        <taxon>Amphisphaeriales</taxon>
        <taxon>Sporocadaceae</taxon>
        <taxon>Seiridium</taxon>
    </lineage>
</organism>
<sequence length="75" mass="8233">MSTNANNMQNIRKPMMVFLPLAPATSGSQPTSQSKQPAVRRTSSLSSTSSTQSQRMRFLRLGPVHNGEDLEEAIE</sequence>
<name>A0ABR2VBZ1_9PEZI</name>
<protein>
    <submittedName>
        <fullName evidence="2">Uncharacterized protein</fullName>
    </submittedName>
</protein>
<dbReference type="EMBL" id="JARVKF010000038">
    <property type="protein sequence ID" value="KAK9424417.1"/>
    <property type="molecule type" value="Genomic_DNA"/>
</dbReference>
<feature type="compositionally biased region" description="Low complexity" evidence="1">
    <location>
        <begin position="40"/>
        <end position="55"/>
    </location>
</feature>